<dbReference type="CDD" id="cd11338">
    <property type="entry name" value="AmyAc_CMD"/>
    <property type="match status" value="1"/>
</dbReference>
<dbReference type="InterPro" id="IPR006047">
    <property type="entry name" value="GH13_cat_dom"/>
</dbReference>
<protein>
    <submittedName>
        <fullName evidence="5">Glycoside hydrolase family 13 protein</fullName>
    </submittedName>
</protein>
<dbReference type="GO" id="GO:0005975">
    <property type="term" value="P:carbohydrate metabolic process"/>
    <property type="evidence" value="ECO:0007669"/>
    <property type="project" value="InterPro"/>
</dbReference>
<evidence type="ECO:0000256" key="3">
    <source>
        <dbReference type="SAM" id="MobiDB-lite"/>
    </source>
</evidence>
<dbReference type="CDD" id="cd02857">
    <property type="entry name" value="E_set_CDase_PDE_N"/>
    <property type="match status" value="1"/>
</dbReference>
<dbReference type="PANTHER" id="PTHR10357:SF210">
    <property type="entry name" value="MALTODEXTRIN GLUCOSIDASE"/>
    <property type="match status" value="1"/>
</dbReference>
<reference evidence="5 6" key="1">
    <citation type="submission" date="2020-04" db="EMBL/GenBank/DDBJ databases">
        <title>MicrobeNet Type strains.</title>
        <authorList>
            <person name="Nicholson A.C."/>
        </authorList>
    </citation>
    <scope>NUCLEOTIDE SEQUENCE [LARGE SCALE GENOMIC DNA]</scope>
    <source>
        <strain evidence="5 6">ATCC BAA-789</strain>
    </source>
</reference>
<proteinExistence type="predicted"/>
<dbReference type="GO" id="GO:0004553">
    <property type="term" value="F:hydrolase activity, hydrolyzing O-glycosyl compounds"/>
    <property type="evidence" value="ECO:0007669"/>
    <property type="project" value="InterPro"/>
</dbReference>
<dbReference type="SMART" id="SM00642">
    <property type="entry name" value="Aamy"/>
    <property type="match status" value="1"/>
</dbReference>
<dbReference type="InterPro" id="IPR017853">
    <property type="entry name" value="GH"/>
</dbReference>
<evidence type="ECO:0000313" key="6">
    <source>
        <dbReference type="Proteomes" id="UP000774283"/>
    </source>
</evidence>
<sequence>MTQLHHLPHHDGSELYSPDHTDHRRGATVRVRVRIPHEFGAVPSVVLRTVIDGEPRFQQMERGPWSPPHDDGATWWTGRLALENDVTTYRFLVNRADGTAVWLNGEGVDHLEPVDSQDFRATVHPAAPAWAREQVLYQIFPDRFARSTHADARTSPAWALPASWDDEVIHTGPDTPRQLFGGDLDGIVDHLDHLERLGVTLVYLTPFFPGGSNHRYDATTFDHVDPLLGGDEALVRLVQAAHARGIRVIGDLTTNHTGDTHEWFVAAHRNPGAVESDFYYWKDPDQEDYIAWSDVPSLPKLDWTSTELRRRFIEGPTSVVARWLQPPFNLDGWRIDVANMTGRLGDTDLNSEVQRLVRQTMDAVAPGSVLYAESTNDAAHDFAGDGWQGPMSYAAFTRPLWHWLRQPEHGVHHHFGIPYEIEPRYSGTDFVATYRRFTAAYPWPVRSVAMNAIDTHDTPRFAERADDDLQVVAAGLSLALPGTPTIFAGDEFGITGVNGEDSRAPLPWGEEPRLAEAYRTLVALRRSSTALQQGSLRWLHASDDAVALVRETQEETVVVVAARSATTVTVPLAAVGDALSLVTVLGDAETQTDDATLLVRTTGPAFIALGTSGPLVPPALEAAHAGA</sequence>
<dbReference type="EMBL" id="JAAXOW010000004">
    <property type="protein sequence ID" value="NKX93889.1"/>
    <property type="molecule type" value="Genomic_DNA"/>
</dbReference>
<evidence type="ECO:0000259" key="4">
    <source>
        <dbReference type="SMART" id="SM00642"/>
    </source>
</evidence>
<dbReference type="InterPro" id="IPR013780">
    <property type="entry name" value="Glyco_hydro_b"/>
</dbReference>
<evidence type="ECO:0000256" key="2">
    <source>
        <dbReference type="ARBA" id="ARBA00023295"/>
    </source>
</evidence>
<dbReference type="RefSeq" id="WP_168447967.1">
    <property type="nucleotide sequence ID" value="NZ_JAAXOW010000004.1"/>
</dbReference>
<keyword evidence="2" id="KW-0326">Glycosidase</keyword>
<feature type="region of interest" description="Disordered" evidence="3">
    <location>
        <begin position="1"/>
        <end position="23"/>
    </location>
</feature>
<dbReference type="InterPro" id="IPR004185">
    <property type="entry name" value="Glyco_hydro_13_lg-like_dom"/>
</dbReference>
<dbReference type="Gene3D" id="2.60.40.1180">
    <property type="entry name" value="Golgi alpha-mannosidase II"/>
    <property type="match status" value="1"/>
</dbReference>
<evidence type="ECO:0000256" key="1">
    <source>
        <dbReference type="ARBA" id="ARBA00022801"/>
    </source>
</evidence>
<dbReference type="AlphaFoldDB" id="A0A9X5IS98"/>
<dbReference type="Gene3D" id="3.20.20.80">
    <property type="entry name" value="Glycosidases"/>
    <property type="match status" value="1"/>
</dbReference>
<organism evidence="5 6">
    <name type="scientific">Sanguibacter hominis ATCC BAA-789</name>
    <dbReference type="NCBI Taxonomy" id="1312740"/>
    <lineage>
        <taxon>Bacteria</taxon>
        <taxon>Bacillati</taxon>
        <taxon>Actinomycetota</taxon>
        <taxon>Actinomycetes</taxon>
        <taxon>Micrococcales</taxon>
        <taxon>Sanguibacteraceae</taxon>
        <taxon>Sanguibacter</taxon>
    </lineage>
</organism>
<feature type="compositionally biased region" description="Basic and acidic residues" evidence="3">
    <location>
        <begin position="9"/>
        <end position="23"/>
    </location>
</feature>
<dbReference type="SUPFAM" id="SSF51445">
    <property type="entry name" value="(Trans)glycosidases"/>
    <property type="match status" value="1"/>
</dbReference>
<dbReference type="PANTHER" id="PTHR10357">
    <property type="entry name" value="ALPHA-AMYLASE FAMILY MEMBER"/>
    <property type="match status" value="1"/>
</dbReference>
<name>A0A9X5IS98_9MICO</name>
<accession>A0A9X5IS98</accession>
<keyword evidence="6" id="KW-1185">Reference proteome</keyword>
<dbReference type="Pfam" id="PF00128">
    <property type="entry name" value="Alpha-amylase"/>
    <property type="match status" value="1"/>
</dbReference>
<gene>
    <name evidence="5" type="ORF">HF995_11510</name>
</gene>
<comment type="caution">
    <text evidence="5">The sequence shown here is derived from an EMBL/GenBank/DDBJ whole genome shotgun (WGS) entry which is preliminary data.</text>
</comment>
<keyword evidence="1 5" id="KW-0378">Hydrolase</keyword>
<dbReference type="Proteomes" id="UP000774283">
    <property type="component" value="Unassembled WGS sequence"/>
</dbReference>
<evidence type="ECO:0000313" key="5">
    <source>
        <dbReference type="EMBL" id="NKX93889.1"/>
    </source>
</evidence>
<feature type="domain" description="Glycosyl hydrolase family 13 catalytic" evidence="4">
    <location>
        <begin position="138"/>
        <end position="525"/>
    </location>
</feature>